<gene>
    <name evidence="3" type="ORF">NE237_031497</name>
</gene>
<comment type="caution">
    <text evidence="3">The sequence shown here is derived from an EMBL/GenBank/DDBJ whole genome shotgun (WGS) entry which is preliminary data.</text>
</comment>
<dbReference type="PANTHER" id="PTHR34379:SF6">
    <property type="entry name" value="PROTEIN 3F"/>
    <property type="match status" value="1"/>
</dbReference>
<reference evidence="3" key="1">
    <citation type="journal article" date="2023" name="Plant J.">
        <title>The genome of the king protea, Protea cynaroides.</title>
        <authorList>
            <person name="Chang J."/>
            <person name="Duong T.A."/>
            <person name="Schoeman C."/>
            <person name="Ma X."/>
            <person name="Roodt D."/>
            <person name="Barker N."/>
            <person name="Li Z."/>
            <person name="Van de Peer Y."/>
            <person name="Mizrachi E."/>
        </authorList>
    </citation>
    <scope>NUCLEOTIDE SEQUENCE</scope>
    <source>
        <tissue evidence="3">Young leaves</tissue>
    </source>
</reference>
<keyword evidence="2" id="KW-0812">Transmembrane</keyword>
<sequence length="210" mass="23842">MKIRARKQFLLCFRPAAMDEALTSENKGDLMIPPRKGVRRIFSAMFNTKVRQDPYSLNCIQSEKKEKLLDFDDLFTDSSVSSSSSSLSSSTSISSSSSDLYQKQSNRSGEAIHSSNSLQETRQETKKKTTVGFGRYSSSYGLLLLLISLSMVILWGRLCAILCTSTLFYLAPRLDIKTHLPEDIDRPDIDSKYYKKIVILRGWLKRNHHA</sequence>
<dbReference type="InterPro" id="IPR040411">
    <property type="entry name" value="At5g23160-like"/>
</dbReference>
<dbReference type="OrthoDB" id="1886721at2759"/>
<dbReference type="Proteomes" id="UP001141806">
    <property type="component" value="Unassembled WGS sequence"/>
</dbReference>
<feature type="region of interest" description="Disordered" evidence="1">
    <location>
        <begin position="78"/>
        <end position="126"/>
    </location>
</feature>
<evidence type="ECO:0000256" key="2">
    <source>
        <dbReference type="SAM" id="Phobius"/>
    </source>
</evidence>
<proteinExistence type="predicted"/>
<evidence type="ECO:0000313" key="3">
    <source>
        <dbReference type="EMBL" id="KAJ4980660.1"/>
    </source>
</evidence>
<evidence type="ECO:0000313" key="4">
    <source>
        <dbReference type="Proteomes" id="UP001141806"/>
    </source>
</evidence>
<name>A0A9Q0L1P6_9MAGN</name>
<dbReference type="PANTHER" id="PTHR34379">
    <property type="entry name" value="OS07G0553800 PROTEIN"/>
    <property type="match status" value="1"/>
</dbReference>
<organism evidence="3 4">
    <name type="scientific">Protea cynaroides</name>
    <dbReference type="NCBI Taxonomy" id="273540"/>
    <lineage>
        <taxon>Eukaryota</taxon>
        <taxon>Viridiplantae</taxon>
        <taxon>Streptophyta</taxon>
        <taxon>Embryophyta</taxon>
        <taxon>Tracheophyta</taxon>
        <taxon>Spermatophyta</taxon>
        <taxon>Magnoliopsida</taxon>
        <taxon>Proteales</taxon>
        <taxon>Proteaceae</taxon>
        <taxon>Protea</taxon>
    </lineage>
</organism>
<dbReference type="AlphaFoldDB" id="A0A9Q0L1P6"/>
<feature type="compositionally biased region" description="Polar residues" evidence="1">
    <location>
        <begin position="101"/>
        <end position="120"/>
    </location>
</feature>
<dbReference type="EMBL" id="JAMYWD010000001">
    <property type="protein sequence ID" value="KAJ4980660.1"/>
    <property type="molecule type" value="Genomic_DNA"/>
</dbReference>
<keyword evidence="2" id="KW-1133">Transmembrane helix</keyword>
<evidence type="ECO:0000256" key="1">
    <source>
        <dbReference type="SAM" id="MobiDB-lite"/>
    </source>
</evidence>
<protein>
    <submittedName>
        <fullName evidence="3">Uncharacterized protein</fullName>
    </submittedName>
</protein>
<feature type="compositionally biased region" description="Low complexity" evidence="1">
    <location>
        <begin position="78"/>
        <end position="100"/>
    </location>
</feature>
<accession>A0A9Q0L1P6</accession>
<keyword evidence="2" id="KW-0472">Membrane</keyword>
<keyword evidence="4" id="KW-1185">Reference proteome</keyword>
<feature type="transmembrane region" description="Helical" evidence="2">
    <location>
        <begin position="142"/>
        <end position="171"/>
    </location>
</feature>